<gene>
    <name evidence="1" type="ORF">DK427_15690</name>
</gene>
<protein>
    <recommendedName>
        <fullName evidence="3">Polymerase nucleotidyl transferase domain-containing protein</fullName>
    </recommendedName>
</protein>
<dbReference type="Proteomes" id="UP000246058">
    <property type="component" value="Chromosome"/>
</dbReference>
<name>A0A2U8VTG9_9HYPH</name>
<organism evidence="1 2">
    <name type="scientific">Methylobacterium radiodurans</name>
    <dbReference type="NCBI Taxonomy" id="2202828"/>
    <lineage>
        <taxon>Bacteria</taxon>
        <taxon>Pseudomonadati</taxon>
        <taxon>Pseudomonadota</taxon>
        <taxon>Alphaproteobacteria</taxon>
        <taxon>Hyphomicrobiales</taxon>
        <taxon>Methylobacteriaceae</taxon>
        <taxon>Methylobacterium</taxon>
    </lineage>
</organism>
<reference evidence="1 2" key="1">
    <citation type="submission" date="2018-05" db="EMBL/GenBank/DDBJ databases">
        <title>Complete Genome Sequence of Methylobacterium sp. 17Sr1-43.</title>
        <authorList>
            <person name="Srinivasan S."/>
        </authorList>
    </citation>
    <scope>NUCLEOTIDE SEQUENCE [LARGE SCALE GENOMIC DNA]</scope>
    <source>
        <strain evidence="1 2">17Sr1-43</strain>
    </source>
</reference>
<dbReference type="SUPFAM" id="SSF81301">
    <property type="entry name" value="Nucleotidyltransferase"/>
    <property type="match status" value="1"/>
</dbReference>
<evidence type="ECO:0000313" key="2">
    <source>
        <dbReference type="Proteomes" id="UP000246058"/>
    </source>
</evidence>
<evidence type="ECO:0008006" key="3">
    <source>
        <dbReference type="Google" id="ProtNLM"/>
    </source>
</evidence>
<dbReference type="EMBL" id="CP029551">
    <property type="protein sequence ID" value="AWN36997.1"/>
    <property type="molecule type" value="Genomic_DNA"/>
</dbReference>
<sequence length="80" mass="8922">MIGSLATGRFRLHSDIEILVESPVGPAERAEVERALASILRGTGIPYDLIFACDLTQEQREAFEHDRVIASRLREARTEA</sequence>
<dbReference type="RefSeq" id="WP_109952081.1">
    <property type="nucleotide sequence ID" value="NZ_CP029551.1"/>
</dbReference>
<dbReference type="OrthoDB" id="8399667at2"/>
<dbReference type="AlphaFoldDB" id="A0A2U8VTG9"/>
<dbReference type="KEGG" id="meti:DK427_15690"/>
<dbReference type="InterPro" id="IPR043519">
    <property type="entry name" value="NT_sf"/>
</dbReference>
<keyword evidence="2" id="KW-1185">Reference proteome</keyword>
<evidence type="ECO:0000313" key="1">
    <source>
        <dbReference type="EMBL" id="AWN36997.1"/>
    </source>
</evidence>
<dbReference type="Gene3D" id="3.30.460.10">
    <property type="entry name" value="Beta Polymerase, domain 2"/>
    <property type="match status" value="1"/>
</dbReference>
<accession>A0A2U8VTG9</accession>
<dbReference type="CDD" id="cd05403">
    <property type="entry name" value="NT_KNTase_like"/>
    <property type="match status" value="1"/>
</dbReference>
<proteinExistence type="predicted"/>